<dbReference type="PANTHER" id="PTHR46972">
    <property type="entry name" value="MONOOXYGENASE ASQM-RELATED"/>
    <property type="match status" value="1"/>
</dbReference>
<organism evidence="7 8">
    <name type="scientific">Exophiala viscosa</name>
    <dbReference type="NCBI Taxonomy" id="2486360"/>
    <lineage>
        <taxon>Eukaryota</taxon>
        <taxon>Fungi</taxon>
        <taxon>Dikarya</taxon>
        <taxon>Ascomycota</taxon>
        <taxon>Pezizomycotina</taxon>
        <taxon>Eurotiomycetes</taxon>
        <taxon>Chaetothyriomycetidae</taxon>
        <taxon>Chaetothyriales</taxon>
        <taxon>Herpotrichiellaceae</taxon>
        <taxon>Exophiala</taxon>
    </lineage>
</organism>
<keyword evidence="4" id="KW-0503">Monooxygenase</keyword>
<keyword evidence="2" id="KW-0274">FAD</keyword>
<keyword evidence="3" id="KW-0560">Oxidoreductase</keyword>
<gene>
    <name evidence="7" type="ORF">EDD36DRAFT_491581</name>
</gene>
<keyword evidence="5" id="KW-0175">Coiled coil</keyword>
<comment type="caution">
    <text evidence="7">The sequence shown here is derived from an EMBL/GenBank/DDBJ whole genome shotgun (WGS) entry which is preliminary data.</text>
</comment>
<feature type="domain" description="FAD-binding" evidence="6">
    <location>
        <begin position="317"/>
        <end position="349"/>
    </location>
</feature>
<sequence length="432" mass="47292">MCAYKPRIALVGGGPASLTVGNLLHKHNIPFTIFELRPQPTEEDLAKPVGMLDLHEESGLAALEACGLSKEFHSHTGVCSESQIIANKEGDVIYTDDGGVATRPEISRNSLTKILLDRLPPDSVKWEHKLISASRITSSSSGDMEIELDFDKHGKHTFDFVIGADGTWSRVRNLLTDTKPSYAGWQLITVTIRDVTVKYPEFAQYIGTGSFMCLGQRHGVLSQRGLQDSARIYVCLTTADEHFGDKLGLNNGTPAEAINKLLNDNALLGQFGPKVKDLVRIACDEETKDNPDAKLGIMPLYMLPIDHSWEHKTGATVIGDAAHVMCPWAAEGVNLAMHDALDLSQAIIKASETVPEDAASFQRRLDVLVEEFERAMAERAKEKAEETYNNGQVMFSSEDGATAMAEWMTSMMAMVMAQQAEAGEANVKVMPE</sequence>
<accession>A0AAN6E4Y3</accession>
<reference evidence="7" key="1">
    <citation type="journal article" date="2022" name="bioRxiv">
        <title>Deciphering the potential niche of two novel black yeast fungi from a biological soil crust based on their genomes, phenotypes, and melanin regulation.</title>
        <authorList>
            <consortium name="DOE Joint Genome Institute"/>
            <person name="Carr E.C."/>
            <person name="Barton Q."/>
            <person name="Grambo S."/>
            <person name="Sullivan M."/>
            <person name="Renfro C.M."/>
            <person name="Kuo A."/>
            <person name="Pangilinan J."/>
            <person name="Lipzen A."/>
            <person name="Keymanesh K."/>
            <person name="Savage E."/>
            <person name="Barry K."/>
            <person name="Grigoriev I.V."/>
            <person name="Riekhof W.R."/>
            <person name="Harris S.S."/>
        </authorList>
    </citation>
    <scope>NUCLEOTIDE SEQUENCE</scope>
    <source>
        <strain evidence="7">JF 03-4F</strain>
    </source>
</reference>
<evidence type="ECO:0000313" key="8">
    <source>
        <dbReference type="Proteomes" id="UP001203852"/>
    </source>
</evidence>
<name>A0AAN6E4Y3_9EURO</name>
<protein>
    <submittedName>
        <fullName evidence="7">Salicylate hydroxylase</fullName>
    </submittedName>
</protein>
<dbReference type="InterPro" id="IPR036188">
    <property type="entry name" value="FAD/NAD-bd_sf"/>
</dbReference>
<proteinExistence type="predicted"/>
<dbReference type="GO" id="GO:0004497">
    <property type="term" value="F:monooxygenase activity"/>
    <property type="evidence" value="ECO:0007669"/>
    <property type="project" value="UniProtKB-KW"/>
</dbReference>
<evidence type="ECO:0000256" key="4">
    <source>
        <dbReference type="ARBA" id="ARBA00023033"/>
    </source>
</evidence>
<dbReference type="SUPFAM" id="SSF51905">
    <property type="entry name" value="FAD/NAD(P)-binding domain"/>
    <property type="match status" value="1"/>
</dbReference>
<dbReference type="PRINTS" id="PR00420">
    <property type="entry name" value="RNGMNOXGNASE"/>
</dbReference>
<dbReference type="AlphaFoldDB" id="A0AAN6E4Y3"/>
<dbReference type="InterPro" id="IPR002938">
    <property type="entry name" value="FAD-bd"/>
</dbReference>
<evidence type="ECO:0000256" key="1">
    <source>
        <dbReference type="ARBA" id="ARBA00022630"/>
    </source>
</evidence>
<dbReference type="EMBL" id="MU404350">
    <property type="protein sequence ID" value="KAI1618076.1"/>
    <property type="molecule type" value="Genomic_DNA"/>
</dbReference>
<evidence type="ECO:0000256" key="2">
    <source>
        <dbReference type="ARBA" id="ARBA00022827"/>
    </source>
</evidence>
<feature type="domain" description="FAD-binding" evidence="6">
    <location>
        <begin position="8"/>
        <end position="235"/>
    </location>
</feature>
<keyword evidence="1" id="KW-0285">Flavoprotein</keyword>
<keyword evidence="8" id="KW-1185">Reference proteome</keyword>
<evidence type="ECO:0000313" key="7">
    <source>
        <dbReference type="EMBL" id="KAI1618076.1"/>
    </source>
</evidence>
<dbReference type="PANTHER" id="PTHR46972:SF1">
    <property type="entry name" value="FAD DEPENDENT OXIDOREDUCTASE DOMAIN-CONTAINING PROTEIN"/>
    <property type="match status" value="1"/>
</dbReference>
<dbReference type="Pfam" id="PF01494">
    <property type="entry name" value="FAD_binding_3"/>
    <property type="match status" value="2"/>
</dbReference>
<feature type="coiled-coil region" evidence="5">
    <location>
        <begin position="358"/>
        <end position="385"/>
    </location>
</feature>
<evidence type="ECO:0000256" key="5">
    <source>
        <dbReference type="SAM" id="Coils"/>
    </source>
</evidence>
<evidence type="ECO:0000256" key="3">
    <source>
        <dbReference type="ARBA" id="ARBA00023002"/>
    </source>
</evidence>
<dbReference type="Proteomes" id="UP001203852">
    <property type="component" value="Unassembled WGS sequence"/>
</dbReference>
<dbReference type="Gene3D" id="3.50.50.60">
    <property type="entry name" value="FAD/NAD(P)-binding domain"/>
    <property type="match status" value="1"/>
</dbReference>
<evidence type="ECO:0000259" key="6">
    <source>
        <dbReference type="Pfam" id="PF01494"/>
    </source>
</evidence>
<dbReference type="GO" id="GO:0071949">
    <property type="term" value="F:FAD binding"/>
    <property type="evidence" value="ECO:0007669"/>
    <property type="project" value="InterPro"/>
</dbReference>